<reference evidence="3" key="1">
    <citation type="submission" date="2020-05" db="EMBL/GenBank/DDBJ databases">
        <title>Identification of trans-AT polyketide cluster in two marine bacteria, producers of a novel glutaramide-containing polyketide sesbanimide D and analogs.</title>
        <authorList>
            <person name="Kacar D."/>
            <person name="Rodriguez P."/>
            <person name="Canedo L."/>
            <person name="Gonzalez E."/>
            <person name="Galan B."/>
            <person name="De La Calle F."/>
            <person name="Garcia J.L."/>
        </authorList>
    </citation>
    <scope>NUCLEOTIDE SEQUENCE</scope>
    <source>
        <strain evidence="3">PHM038</strain>
    </source>
</reference>
<dbReference type="Proteomes" id="UP000598467">
    <property type="component" value="Unassembled WGS sequence"/>
</dbReference>
<dbReference type="EMBL" id="JABFCZ010000007">
    <property type="protein sequence ID" value="MBD1546172.1"/>
    <property type="molecule type" value="Genomic_DNA"/>
</dbReference>
<dbReference type="PANTHER" id="PTHR46268">
    <property type="entry name" value="STRESS RESPONSE PROTEIN NHAX"/>
    <property type="match status" value="1"/>
</dbReference>
<evidence type="ECO:0000259" key="2">
    <source>
        <dbReference type="Pfam" id="PF00582"/>
    </source>
</evidence>
<evidence type="ECO:0000256" key="1">
    <source>
        <dbReference type="ARBA" id="ARBA00008791"/>
    </source>
</evidence>
<dbReference type="PRINTS" id="PR01438">
    <property type="entry name" value="UNVRSLSTRESS"/>
</dbReference>
<protein>
    <submittedName>
        <fullName evidence="3">Universal stress protein</fullName>
    </submittedName>
</protein>
<gene>
    <name evidence="3" type="ORF">HK439_07855</name>
</gene>
<organism evidence="3 4">
    <name type="scientific">Roseibium aggregatum</name>
    <dbReference type="NCBI Taxonomy" id="187304"/>
    <lineage>
        <taxon>Bacteria</taxon>
        <taxon>Pseudomonadati</taxon>
        <taxon>Pseudomonadota</taxon>
        <taxon>Alphaproteobacteria</taxon>
        <taxon>Hyphomicrobiales</taxon>
        <taxon>Stappiaceae</taxon>
        <taxon>Roseibium</taxon>
    </lineage>
</organism>
<dbReference type="PANTHER" id="PTHR46268:SF15">
    <property type="entry name" value="UNIVERSAL STRESS PROTEIN HP_0031"/>
    <property type="match status" value="1"/>
</dbReference>
<evidence type="ECO:0000313" key="4">
    <source>
        <dbReference type="Proteomes" id="UP000598467"/>
    </source>
</evidence>
<proteinExistence type="inferred from homology"/>
<dbReference type="Pfam" id="PF00582">
    <property type="entry name" value="Usp"/>
    <property type="match status" value="1"/>
</dbReference>
<dbReference type="AlphaFoldDB" id="A0A926S672"/>
<name>A0A926S672_9HYPH</name>
<dbReference type="RefSeq" id="WP_190290841.1">
    <property type="nucleotide sequence ID" value="NZ_JABFCZ010000007.1"/>
</dbReference>
<sequence>MALKDILTIIDLSGSQPAPKYALELGRQYDAHVTGLAIAFEPVVPAFAAAPMPVDYLEAAHEQAVGAAKEAQKQFDELARLSGDKSESRVAEILTGGPLEGVLQHCRTTDLVVIGQTNPDTPEPMRELLIETVLFESGVPVLLVPYIGVSDYTPNNVLIAWDGSSTATRAVHAALPMLGKSDKITVLVVEKKTEGTGGQPGAEIATYLARHGLDVTIDVVTNPQTGIADTLLNYVSDHANDLVVMGGYGHSRMREFLFGGATREILEAMTVPVLMAH</sequence>
<dbReference type="Gene3D" id="3.40.50.12370">
    <property type="match status" value="1"/>
</dbReference>
<comment type="caution">
    <text evidence="3">The sequence shown here is derived from an EMBL/GenBank/DDBJ whole genome shotgun (WGS) entry which is preliminary data.</text>
</comment>
<dbReference type="SUPFAM" id="SSF52402">
    <property type="entry name" value="Adenine nucleotide alpha hydrolases-like"/>
    <property type="match status" value="2"/>
</dbReference>
<comment type="similarity">
    <text evidence="1">Belongs to the universal stress protein A family.</text>
</comment>
<accession>A0A926S672</accession>
<feature type="domain" description="UspA" evidence="2">
    <location>
        <begin position="156"/>
        <end position="276"/>
    </location>
</feature>
<evidence type="ECO:0000313" key="3">
    <source>
        <dbReference type="EMBL" id="MBD1546172.1"/>
    </source>
</evidence>
<dbReference type="InterPro" id="IPR006016">
    <property type="entry name" value="UspA"/>
</dbReference>
<dbReference type="InterPro" id="IPR006015">
    <property type="entry name" value="Universal_stress_UspA"/>
</dbReference>
<dbReference type="CDD" id="cd00293">
    <property type="entry name" value="USP-like"/>
    <property type="match status" value="2"/>
</dbReference>